<reference evidence="4" key="3">
    <citation type="submission" date="2020-12" db="UniProtKB">
        <authorList>
            <consortium name="WormBaseParasite"/>
        </authorList>
    </citation>
    <scope>IDENTIFICATION</scope>
</reference>
<dbReference type="WormBase" id="SRAE_1000026100">
    <property type="protein sequence ID" value="SRP07411"/>
    <property type="gene ID" value="WBGene00256855"/>
</dbReference>
<sequence>MSDGRRKWNTSHNSFRHRNLSDSSEKRSPKFNRKLTPLINISPESDDKFTLSRTPSIERQSGDSVNKIVSPTIMPRIHLLSSSQRRRKFMQRGTTISNEYYQYSHDDEHTQFGPPHILEDLEHLSHTSRSSSNSDIVKNSNRPPTLPDGSLPSPGFLSPPDIFKSNLCLLEQPPHKQVMLR</sequence>
<name>A0A090KWU8_STRRB</name>
<dbReference type="EMBL" id="LN609528">
    <property type="protein sequence ID" value="CEF61985.1"/>
    <property type="molecule type" value="Genomic_DNA"/>
</dbReference>
<gene>
    <name evidence="2 4 5" type="ORF">SRAE_1000026100</name>
</gene>
<feature type="region of interest" description="Disordered" evidence="1">
    <location>
        <begin position="125"/>
        <end position="156"/>
    </location>
</feature>
<evidence type="ECO:0000313" key="4">
    <source>
        <dbReference type="WBParaSite" id="SRAE_1000026100.1"/>
    </source>
</evidence>
<dbReference type="CTD" id="36374350"/>
<protein>
    <submittedName>
        <fullName evidence="2 4">Uncharacterized protein</fullName>
    </submittedName>
</protein>
<evidence type="ECO:0000256" key="1">
    <source>
        <dbReference type="SAM" id="MobiDB-lite"/>
    </source>
</evidence>
<keyword evidence="3" id="KW-1185">Reference proteome</keyword>
<dbReference type="AlphaFoldDB" id="A0A090KWU8"/>
<organism evidence="2">
    <name type="scientific">Strongyloides ratti</name>
    <name type="common">Parasitic roundworm</name>
    <dbReference type="NCBI Taxonomy" id="34506"/>
    <lineage>
        <taxon>Eukaryota</taxon>
        <taxon>Metazoa</taxon>
        <taxon>Ecdysozoa</taxon>
        <taxon>Nematoda</taxon>
        <taxon>Chromadorea</taxon>
        <taxon>Rhabditida</taxon>
        <taxon>Tylenchina</taxon>
        <taxon>Panagrolaimomorpha</taxon>
        <taxon>Strongyloidoidea</taxon>
        <taxon>Strongyloididae</taxon>
        <taxon>Strongyloides</taxon>
    </lineage>
</organism>
<feature type="region of interest" description="Disordered" evidence="1">
    <location>
        <begin position="1"/>
        <end position="36"/>
    </location>
</feature>
<reference evidence="3" key="1">
    <citation type="submission" date="2014-09" db="EMBL/GenBank/DDBJ databases">
        <authorList>
            <person name="Martin A.A."/>
        </authorList>
    </citation>
    <scope>NUCLEOTIDE SEQUENCE</scope>
    <source>
        <strain evidence="3">ED321</strain>
    </source>
</reference>
<dbReference type="GeneID" id="36374350"/>
<dbReference type="Proteomes" id="UP000035682">
    <property type="component" value="Unplaced"/>
</dbReference>
<proteinExistence type="predicted"/>
<dbReference type="WBParaSite" id="SRAE_1000026100.1">
    <property type="protein sequence ID" value="SRAE_1000026100.1"/>
    <property type="gene ID" value="WBGene00256855"/>
</dbReference>
<feature type="compositionally biased region" description="Low complexity" evidence="1">
    <location>
        <begin position="147"/>
        <end position="156"/>
    </location>
</feature>
<evidence type="ECO:0000313" key="2">
    <source>
        <dbReference type="EMBL" id="CEF61985.1"/>
    </source>
</evidence>
<feature type="compositionally biased region" description="Basic and acidic residues" evidence="1">
    <location>
        <begin position="19"/>
        <end position="28"/>
    </location>
</feature>
<dbReference type="RefSeq" id="XP_024501187.1">
    <property type="nucleotide sequence ID" value="XM_024647072.1"/>
</dbReference>
<reference evidence="2" key="2">
    <citation type="submission" date="2014-09" db="EMBL/GenBank/DDBJ databases">
        <authorList>
            <person name="Aslett A.Martin."/>
        </authorList>
    </citation>
    <scope>NUCLEOTIDE SEQUENCE</scope>
    <source>
        <strain evidence="2">ED321 Heterogonic</strain>
    </source>
</reference>
<evidence type="ECO:0000313" key="5">
    <source>
        <dbReference type="WormBase" id="SRAE_1000026100"/>
    </source>
</evidence>
<accession>A0A090KWU8</accession>
<evidence type="ECO:0000313" key="3">
    <source>
        <dbReference type="Proteomes" id="UP000035682"/>
    </source>
</evidence>